<dbReference type="GO" id="GO:0000156">
    <property type="term" value="F:phosphorelay response regulator activity"/>
    <property type="evidence" value="ECO:0007669"/>
    <property type="project" value="TreeGrafter"/>
</dbReference>
<dbReference type="Gene3D" id="3.40.50.2300">
    <property type="match status" value="1"/>
</dbReference>
<dbReference type="InterPro" id="IPR001867">
    <property type="entry name" value="OmpR/PhoB-type_DNA-bd"/>
</dbReference>
<keyword evidence="2" id="KW-0805">Transcription regulation</keyword>
<reference evidence="10" key="1">
    <citation type="journal article" date="2021" name="PeerJ">
        <title>Extensive microbial diversity within the chicken gut microbiome revealed by metagenomics and culture.</title>
        <authorList>
            <person name="Gilroy R."/>
            <person name="Ravi A."/>
            <person name="Getino M."/>
            <person name="Pursley I."/>
            <person name="Horton D.L."/>
            <person name="Alikhan N.F."/>
            <person name="Baker D."/>
            <person name="Gharbi K."/>
            <person name="Hall N."/>
            <person name="Watson M."/>
            <person name="Adriaenssens E.M."/>
            <person name="Foster-Nyarko E."/>
            <person name="Jarju S."/>
            <person name="Secka A."/>
            <person name="Antonio M."/>
            <person name="Oren A."/>
            <person name="Chaudhuri R.R."/>
            <person name="La Ragione R."/>
            <person name="Hildebrand F."/>
            <person name="Pallen M.J."/>
        </authorList>
    </citation>
    <scope>NUCLEOTIDE SEQUENCE</scope>
    <source>
        <strain evidence="10">ChiBcec8-13705</strain>
    </source>
</reference>
<reference evidence="10" key="2">
    <citation type="submission" date="2021-04" db="EMBL/GenBank/DDBJ databases">
        <authorList>
            <person name="Gilroy R."/>
        </authorList>
    </citation>
    <scope>NUCLEOTIDE SEQUENCE</scope>
    <source>
        <strain evidence="10">ChiBcec8-13705</strain>
    </source>
</reference>
<evidence type="ECO:0000313" key="11">
    <source>
        <dbReference type="Proteomes" id="UP000886803"/>
    </source>
</evidence>
<dbReference type="InterPro" id="IPR036388">
    <property type="entry name" value="WH-like_DNA-bd_sf"/>
</dbReference>
<dbReference type="Proteomes" id="UP000886803">
    <property type="component" value="Unassembled WGS sequence"/>
</dbReference>
<evidence type="ECO:0000256" key="1">
    <source>
        <dbReference type="ARBA" id="ARBA00018672"/>
    </source>
</evidence>
<evidence type="ECO:0000259" key="8">
    <source>
        <dbReference type="PROSITE" id="PS50110"/>
    </source>
</evidence>
<sequence>MRLLFVEDDAAIVQGLQYALTQEGYAVTHAGSLAAARAALPAGFDLLLLDVRLPDGSGFDLLREARRRNPEQPAVFLTACDDEIHTVLGLDLGADDYIAKPFRLQELLSRLRAVLRRRSRAETCALPGGVQVDLRRAEISRGGEPISLTALEYKLLLVFLAHPGQVLGRSQLLGAIWDEGGNFVNDNTLTVYIRRLRAKLETPGGPPLIATVRGLGYRLETGEGDHAAKR</sequence>
<feature type="domain" description="Response regulatory" evidence="8">
    <location>
        <begin position="2"/>
        <end position="115"/>
    </location>
</feature>
<dbReference type="SMART" id="SM00862">
    <property type="entry name" value="Trans_reg_C"/>
    <property type="match status" value="1"/>
</dbReference>
<dbReference type="AlphaFoldDB" id="A0A9D2M5A3"/>
<protein>
    <recommendedName>
        <fullName evidence="1">Stage 0 sporulation protein A homolog</fullName>
    </recommendedName>
</protein>
<dbReference type="InterPro" id="IPR001789">
    <property type="entry name" value="Sig_transdc_resp-reg_receiver"/>
</dbReference>
<comment type="function">
    <text evidence="5">May play the central regulatory role in sporulation. It may be an element of the effector pathway responsible for the activation of sporulation genes in response to nutritional stress. Spo0A may act in concert with spo0H (a sigma factor) to control the expression of some genes that are critical to the sporulation process.</text>
</comment>
<dbReference type="InterPro" id="IPR011006">
    <property type="entry name" value="CheY-like_superfamily"/>
</dbReference>
<accession>A0A9D2M5A3</accession>
<dbReference type="GO" id="GO:0032993">
    <property type="term" value="C:protein-DNA complex"/>
    <property type="evidence" value="ECO:0007669"/>
    <property type="project" value="TreeGrafter"/>
</dbReference>
<evidence type="ECO:0000259" key="9">
    <source>
        <dbReference type="PROSITE" id="PS51755"/>
    </source>
</evidence>
<evidence type="ECO:0000256" key="3">
    <source>
        <dbReference type="ARBA" id="ARBA00023125"/>
    </source>
</evidence>
<proteinExistence type="predicted"/>
<keyword evidence="3 7" id="KW-0238">DNA-binding</keyword>
<keyword evidence="4" id="KW-0804">Transcription</keyword>
<dbReference type="InterPro" id="IPR039420">
    <property type="entry name" value="WalR-like"/>
</dbReference>
<dbReference type="GO" id="GO:0005829">
    <property type="term" value="C:cytosol"/>
    <property type="evidence" value="ECO:0007669"/>
    <property type="project" value="TreeGrafter"/>
</dbReference>
<evidence type="ECO:0000256" key="2">
    <source>
        <dbReference type="ARBA" id="ARBA00023015"/>
    </source>
</evidence>
<feature type="modified residue" description="4-aspartylphosphate" evidence="6">
    <location>
        <position position="50"/>
    </location>
</feature>
<evidence type="ECO:0000256" key="6">
    <source>
        <dbReference type="PROSITE-ProRule" id="PRU00169"/>
    </source>
</evidence>
<dbReference type="EMBL" id="DWYG01000001">
    <property type="protein sequence ID" value="HJB40891.1"/>
    <property type="molecule type" value="Genomic_DNA"/>
</dbReference>
<organism evidence="10 11">
    <name type="scientific">Candidatus Gemmiger avicola</name>
    <dbReference type="NCBI Taxonomy" id="2838605"/>
    <lineage>
        <taxon>Bacteria</taxon>
        <taxon>Bacillati</taxon>
        <taxon>Bacillota</taxon>
        <taxon>Clostridia</taxon>
        <taxon>Eubacteriales</taxon>
        <taxon>Gemmiger</taxon>
    </lineage>
</organism>
<dbReference type="Pfam" id="PF00486">
    <property type="entry name" value="Trans_reg_C"/>
    <property type="match status" value="1"/>
</dbReference>
<evidence type="ECO:0000256" key="7">
    <source>
        <dbReference type="PROSITE-ProRule" id="PRU01091"/>
    </source>
</evidence>
<keyword evidence="6" id="KW-0597">Phosphoprotein</keyword>
<evidence type="ECO:0000256" key="4">
    <source>
        <dbReference type="ARBA" id="ARBA00023163"/>
    </source>
</evidence>
<dbReference type="PANTHER" id="PTHR48111:SF73">
    <property type="entry name" value="ALKALINE PHOSPHATASE SYNTHESIS TRANSCRIPTIONAL REGULATORY PROTEIN PHOP"/>
    <property type="match status" value="1"/>
</dbReference>
<dbReference type="PROSITE" id="PS50110">
    <property type="entry name" value="RESPONSE_REGULATORY"/>
    <property type="match status" value="1"/>
</dbReference>
<name>A0A9D2M5A3_9FIRM</name>
<dbReference type="Gene3D" id="1.10.10.10">
    <property type="entry name" value="Winged helix-like DNA-binding domain superfamily/Winged helix DNA-binding domain"/>
    <property type="match status" value="1"/>
</dbReference>
<dbReference type="GO" id="GO:0006355">
    <property type="term" value="P:regulation of DNA-templated transcription"/>
    <property type="evidence" value="ECO:0007669"/>
    <property type="project" value="InterPro"/>
</dbReference>
<dbReference type="PANTHER" id="PTHR48111">
    <property type="entry name" value="REGULATOR OF RPOS"/>
    <property type="match status" value="1"/>
</dbReference>
<gene>
    <name evidence="10" type="ORF">H9945_00160</name>
</gene>
<feature type="domain" description="OmpR/PhoB-type" evidence="9">
    <location>
        <begin position="121"/>
        <end position="221"/>
    </location>
</feature>
<dbReference type="CDD" id="cd00383">
    <property type="entry name" value="trans_reg_C"/>
    <property type="match status" value="1"/>
</dbReference>
<dbReference type="PROSITE" id="PS51755">
    <property type="entry name" value="OMPR_PHOB"/>
    <property type="match status" value="1"/>
</dbReference>
<dbReference type="SMART" id="SM00448">
    <property type="entry name" value="REC"/>
    <property type="match status" value="1"/>
</dbReference>
<feature type="DNA-binding region" description="OmpR/PhoB-type" evidence="7">
    <location>
        <begin position="121"/>
        <end position="221"/>
    </location>
</feature>
<comment type="caution">
    <text evidence="10">The sequence shown here is derived from an EMBL/GenBank/DDBJ whole genome shotgun (WGS) entry which is preliminary data.</text>
</comment>
<evidence type="ECO:0000313" key="10">
    <source>
        <dbReference type="EMBL" id="HJB40891.1"/>
    </source>
</evidence>
<evidence type="ECO:0000256" key="5">
    <source>
        <dbReference type="ARBA" id="ARBA00024867"/>
    </source>
</evidence>
<dbReference type="GO" id="GO:0000976">
    <property type="term" value="F:transcription cis-regulatory region binding"/>
    <property type="evidence" value="ECO:0007669"/>
    <property type="project" value="TreeGrafter"/>
</dbReference>
<dbReference type="Pfam" id="PF00072">
    <property type="entry name" value="Response_reg"/>
    <property type="match status" value="1"/>
</dbReference>
<dbReference type="SUPFAM" id="SSF52172">
    <property type="entry name" value="CheY-like"/>
    <property type="match status" value="1"/>
</dbReference>